<organism evidence="1 2">
    <name type="scientific">Mastacembelus armatus</name>
    <name type="common">zig-zag eel</name>
    <dbReference type="NCBI Taxonomy" id="205130"/>
    <lineage>
        <taxon>Eukaryota</taxon>
        <taxon>Metazoa</taxon>
        <taxon>Chordata</taxon>
        <taxon>Craniata</taxon>
        <taxon>Vertebrata</taxon>
        <taxon>Euteleostomi</taxon>
        <taxon>Actinopterygii</taxon>
        <taxon>Neopterygii</taxon>
        <taxon>Teleostei</taxon>
        <taxon>Neoteleostei</taxon>
        <taxon>Acanthomorphata</taxon>
        <taxon>Anabantaria</taxon>
        <taxon>Synbranchiformes</taxon>
        <taxon>Mastacembelidae</taxon>
        <taxon>Mastacembelus</taxon>
    </lineage>
</organism>
<dbReference type="GeneTree" id="ENSGT00940000181004"/>
<evidence type="ECO:0000313" key="2">
    <source>
        <dbReference type="Proteomes" id="UP000261640"/>
    </source>
</evidence>
<dbReference type="Proteomes" id="UP000261640">
    <property type="component" value="Unplaced"/>
</dbReference>
<proteinExistence type="predicted"/>
<sequence length="94" mass="10291">MVHGSVRVRDNSGVFHVFSCGDWSLFTGLSTKQSGEGRKKENRGRKDIIYSHLRSVGEETCCLPVRGTVAAPPPCIITPLLRLSTSDTPFSRSV</sequence>
<reference evidence="1" key="2">
    <citation type="submission" date="2025-09" db="UniProtKB">
        <authorList>
            <consortium name="Ensembl"/>
        </authorList>
    </citation>
    <scope>IDENTIFICATION</scope>
</reference>
<dbReference type="InParanoid" id="A0A3Q3SGG0"/>
<dbReference type="Ensembl" id="ENSMAMT00000024684.2">
    <property type="protein sequence ID" value="ENSMAMP00000024070.1"/>
    <property type="gene ID" value="ENSMAMG00000016183.2"/>
</dbReference>
<accession>A0A3Q3SGG0</accession>
<dbReference type="AlphaFoldDB" id="A0A3Q3SGG0"/>
<protein>
    <submittedName>
        <fullName evidence="1">Uncharacterized protein</fullName>
    </submittedName>
</protein>
<keyword evidence="2" id="KW-1185">Reference proteome</keyword>
<evidence type="ECO:0000313" key="1">
    <source>
        <dbReference type="Ensembl" id="ENSMAMP00000024070.1"/>
    </source>
</evidence>
<reference evidence="1" key="1">
    <citation type="submission" date="2025-08" db="UniProtKB">
        <authorList>
            <consortium name="Ensembl"/>
        </authorList>
    </citation>
    <scope>IDENTIFICATION</scope>
</reference>
<name>A0A3Q3SGG0_9TELE</name>